<dbReference type="EMBL" id="AP017372">
    <property type="protein sequence ID" value="BBE11047.1"/>
    <property type="molecule type" value="Genomic_DNA"/>
</dbReference>
<reference evidence="1" key="1">
    <citation type="submission" date="2016-02" db="EMBL/GenBank/DDBJ databases">
        <title>Halorhodospira halochloris DSM-1059 complete genome, version 2.</title>
        <authorList>
            <person name="Tsukatani Y."/>
        </authorList>
    </citation>
    <scope>NUCLEOTIDE SEQUENCE</scope>
    <source>
        <strain evidence="1">DSM 1059</strain>
    </source>
</reference>
<accession>A0A2Z6EZG9</accession>
<gene>
    <name evidence="1" type="ORF">HH1059_11490</name>
</gene>
<dbReference type="AlphaFoldDB" id="A0A2Z6EZG9"/>
<protein>
    <submittedName>
        <fullName evidence="1">Uncharacterized protein</fullName>
    </submittedName>
</protein>
<sequence>MLVFLGYNARISELAAQEQVEVAGVNIQHAGSLNHAMDRRAVINRGRPEDDAVVSVSQLATLFSV</sequence>
<organism evidence="1 2">
    <name type="scientific">Halorhodospira halochloris</name>
    <name type="common">Ectothiorhodospira halochloris</name>
    <dbReference type="NCBI Taxonomy" id="1052"/>
    <lineage>
        <taxon>Bacteria</taxon>
        <taxon>Pseudomonadati</taxon>
        <taxon>Pseudomonadota</taxon>
        <taxon>Gammaproteobacteria</taxon>
        <taxon>Chromatiales</taxon>
        <taxon>Ectothiorhodospiraceae</taxon>
        <taxon>Halorhodospira</taxon>
    </lineage>
</organism>
<evidence type="ECO:0000313" key="1">
    <source>
        <dbReference type="EMBL" id="BBE11047.1"/>
    </source>
</evidence>
<name>A0A2Z6EZG9_HALHR</name>
<evidence type="ECO:0000313" key="2">
    <source>
        <dbReference type="Proteomes" id="UP000218890"/>
    </source>
</evidence>
<dbReference type="KEGG" id="hhk:HH1059_11490"/>
<dbReference type="Proteomes" id="UP000218890">
    <property type="component" value="Chromosome"/>
</dbReference>
<proteinExistence type="predicted"/>
<keyword evidence="2" id="KW-1185">Reference proteome</keyword>